<feature type="domain" description="Serine hydrolase" evidence="2">
    <location>
        <begin position="3"/>
        <end position="179"/>
    </location>
</feature>
<dbReference type="InterPro" id="IPR029058">
    <property type="entry name" value="AB_hydrolase_fold"/>
</dbReference>
<dbReference type="PANTHER" id="PTHR48070:SF7">
    <property type="entry name" value="SERINE HYDROLASE FSH DOMAIN-CONTAINING PROTEIN-RELATED"/>
    <property type="match status" value="1"/>
</dbReference>
<reference evidence="3 4" key="1">
    <citation type="submission" date="2016-03" db="EMBL/GenBank/DDBJ databases">
        <authorList>
            <person name="Ploux O."/>
        </authorList>
    </citation>
    <scope>NUCLEOTIDE SEQUENCE [LARGE SCALE GENOMIC DNA]</scope>
    <source>
        <strain evidence="3 4">UAMH 11012</strain>
    </source>
</reference>
<dbReference type="InterPro" id="IPR050593">
    <property type="entry name" value="LovG"/>
</dbReference>
<keyword evidence="1" id="KW-0378">Hydrolase</keyword>
<dbReference type="GO" id="GO:0005737">
    <property type="term" value="C:cytoplasm"/>
    <property type="evidence" value="ECO:0007669"/>
    <property type="project" value="TreeGrafter"/>
</dbReference>
<dbReference type="InterPro" id="IPR005645">
    <property type="entry name" value="FSH-like_dom"/>
</dbReference>
<sequence length="196" mass="21130">MNRIANIRSLLQSSYVFDFLDSPVQCEAAVGLKGVYPGPYYCFFERYSEEYLQKVVDFVCGVVDEDGPYDGVIGFSQGASVAAACIAQQQLRGSLKDEPFKMAVFICAALMPPQLATVDNLADTIGKFGPIDIPTAHVIGRKDPCDTQSLEVVKSSAQNATTVLLIDGGHDIPRDAVNAKNVAIGIERAFRLAFSG</sequence>
<dbReference type="PANTHER" id="PTHR48070">
    <property type="entry name" value="ESTERASE OVCA2"/>
    <property type="match status" value="1"/>
</dbReference>
<evidence type="ECO:0000313" key="3">
    <source>
        <dbReference type="EMBL" id="CZR50580.1"/>
    </source>
</evidence>
<dbReference type="Gene3D" id="3.40.50.1820">
    <property type="entry name" value="alpha/beta hydrolase"/>
    <property type="match status" value="1"/>
</dbReference>
<dbReference type="Proteomes" id="UP000184330">
    <property type="component" value="Unassembled WGS sequence"/>
</dbReference>
<dbReference type="EMBL" id="FJOG01000001">
    <property type="protein sequence ID" value="CZR50580.1"/>
    <property type="molecule type" value="Genomic_DNA"/>
</dbReference>
<proteinExistence type="predicted"/>
<dbReference type="Pfam" id="PF03959">
    <property type="entry name" value="FSH1"/>
    <property type="match status" value="1"/>
</dbReference>
<organism evidence="3 4">
    <name type="scientific">Phialocephala subalpina</name>
    <dbReference type="NCBI Taxonomy" id="576137"/>
    <lineage>
        <taxon>Eukaryota</taxon>
        <taxon>Fungi</taxon>
        <taxon>Dikarya</taxon>
        <taxon>Ascomycota</taxon>
        <taxon>Pezizomycotina</taxon>
        <taxon>Leotiomycetes</taxon>
        <taxon>Helotiales</taxon>
        <taxon>Mollisiaceae</taxon>
        <taxon>Phialocephala</taxon>
        <taxon>Phialocephala fortinii species complex</taxon>
    </lineage>
</organism>
<evidence type="ECO:0000256" key="1">
    <source>
        <dbReference type="ARBA" id="ARBA00022801"/>
    </source>
</evidence>
<dbReference type="SUPFAM" id="SSF53474">
    <property type="entry name" value="alpha/beta-Hydrolases"/>
    <property type="match status" value="1"/>
</dbReference>
<dbReference type="OrthoDB" id="2094269at2759"/>
<name>A0A1L7WCR4_9HELO</name>
<protein>
    <recommendedName>
        <fullName evidence="2">Serine hydrolase domain-containing protein</fullName>
    </recommendedName>
</protein>
<gene>
    <name evidence="3" type="ORF">PAC_00454</name>
</gene>
<keyword evidence="4" id="KW-1185">Reference proteome</keyword>
<dbReference type="GO" id="GO:0016787">
    <property type="term" value="F:hydrolase activity"/>
    <property type="evidence" value="ECO:0007669"/>
    <property type="project" value="UniProtKB-KW"/>
</dbReference>
<accession>A0A1L7WCR4</accession>
<dbReference type="AlphaFoldDB" id="A0A1L7WCR4"/>
<dbReference type="GO" id="GO:0019748">
    <property type="term" value="P:secondary metabolic process"/>
    <property type="evidence" value="ECO:0007669"/>
    <property type="project" value="TreeGrafter"/>
</dbReference>
<evidence type="ECO:0000313" key="4">
    <source>
        <dbReference type="Proteomes" id="UP000184330"/>
    </source>
</evidence>
<evidence type="ECO:0000259" key="2">
    <source>
        <dbReference type="Pfam" id="PF03959"/>
    </source>
</evidence>
<dbReference type="GO" id="GO:0005634">
    <property type="term" value="C:nucleus"/>
    <property type="evidence" value="ECO:0007669"/>
    <property type="project" value="TreeGrafter"/>
</dbReference>